<name>A0A2G2WJM2_CAPBA</name>
<sequence length="81" mass="9822">MQWFEEVQWAIQRENGRATNAEIYRFALACCVYKIWLERNGRVFQQRKVEAYVLVKQIVQEAMRDETMRHIWGCPDDAREL</sequence>
<dbReference type="STRING" id="33114.A0A2G2WJM2"/>
<keyword evidence="2" id="KW-1185">Reference proteome</keyword>
<gene>
    <name evidence="1" type="ORF">CQW23_14605</name>
</gene>
<comment type="caution">
    <text evidence="1">The sequence shown here is derived from an EMBL/GenBank/DDBJ whole genome shotgun (WGS) entry which is preliminary data.</text>
</comment>
<accession>A0A2G2WJM2</accession>
<evidence type="ECO:0000313" key="1">
    <source>
        <dbReference type="EMBL" id="PHT45447.1"/>
    </source>
</evidence>
<organism evidence="1 2">
    <name type="scientific">Capsicum baccatum</name>
    <name type="common">Peruvian pepper</name>
    <dbReference type="NCBI Taxonomy" id="33114"/>
    <lineage>
        <taxon>Eukaryota</taxon>
        <taxon>Viridiplantae</taxon>
        <taxon>Streptophyta</taxon>
        <taxon>Embryophyta</taxon>
        <taxon>Tracheophyta</taxon>
        <taxon>Spermatophyta</taxon>
        <taxon>Magnoliopsida</taxon>
        <taxon>eudicotyledons</taxon>
        <taxon>Gunneridae</taxon>
        <taxon>Pentapetalae</taxon>
        <taxon>asterids</taxon>
        <taxon>lamiids</taxon>
        <taxon>Solanales</taxon>
        <taxon>Solanaceae</taxon>
        <taxon>Solanoideae</taxon>
        <taxon>Capsiceae</taxon>
        <taxon>Capsicum</taxon>
    </lineage>
</organism>
<evidence type="ECO:0000313" key="2">
    <source>
        <dbReference type="Proteomes" id="UP000224567"/>
    </source>
</evidence>
<dbReference type="OrthoDB" id="1692599at2759"/>
<dbReference type="AlphaFoldDB" id="A0A2G2WJM2"/>
<reference evidence="1 2" key="1">
    <citation type="journal article" date="2017" name="Genome Biol.">
        <title>New reference genome sequences of hot pepper reveal the massive evolution of plant disease-resistance genes by retroduplication.</title>
        <authorList>
            <person name="Kim S."/>
            <person name="Park J."/>
            <person name="Yeom S.I."/>
            <person name="Kim Y.M."/>
            <person name="Seo E."/>
            <person name="Kim K.T."/>
            <person name="Kim M.S."/>
            <person name="Lee J.M."/>
            <person name="Cheong K."/>
            <person name="Shin H.S."/>
            <person name="Kim S.B."/>
            <person name="Han K."/>
            <person name="Lee J."/>
            <person name="Park M."/>
            <person name="Lee H.A."/>
            <person name="Lee H.Y."/>
            <person name="Lee Y."/>
            <person name="Oh S."/>
            <person name="Lee J.H."/>
            <person name="Choi E."/>
            <person name="Choi E."/>
            <person name="Lee S.E."/>
            <person name="Jeon J."/>
            <person name="Kim H."/>
            <person name="Choi G."/>
            <person name="Song H."/>
            <person name="Lee J."/>
            <person name="Lee S.C."/>
            <person name="Kwon J.K."/>
            <person name="Lee H.Y."/>
            <person name="Koo N."/>
            <person name="Hong Y."/>
            <person name="Kim R.W."/>
            <person name="Kang W.H."/>
            <person name="Huh J.H."/>
            <person name="Kang B.C."/>
            <person name="Yang T.J."/>
            <person name="Lee Y.H."/>
            <person name="Bennetzen J.L."/>
            <person name="Choi D."/>
        </authorList>
    </citation>
    <scope>NUCLEOTIDE SEQUENCE [LARGE SCALE GENOMIC DNA]</scope>
    <source>
        <strain evidence="2">cv. PBC81</strain>
    </source>
</reference>
<dbReference type="Proteomes" id="UP000224567">
    <property type="component" value="Unassembled WGS sequence"/>
</dbReference>
<reference evidence="2" key="2">
    <citation type="journal article" date="2017" name="J. Anim. Genet.">
        <title>Multiple reference genome sequences of hot pepper reveal the massive evolution of plant disease resistance genes by retroduplication.</title>
        <authorList>
            <person name="Kim S."/>
            <person name="Park J."/>
            <person name="Yeom S.-I."/>
            <person name="Kim Y.-M."/>
            <person name="Seo E."/>
            <person name="Kim K.-T."/>
            <person name="Kim M.-S."/>
            <person name="Lee J.M."/>
            <person name="Cheong K."/>
            <person name="Shin H.-S."/>
            <person name="Kim S.-B."/>
            <person name="Han K."/>
            <person name="Lee J."/>
            <person name="Park M."/>
            <person name="Lee H.-A."/>
            <person name="Lee H.-Y."/>
            <person name="Lee Y."/>
            <person name="Oh S."/>
            <person name="Lee J.H."/>
            <person name="Choi E."/>
            <person name="Choi E."/>
            <person name="Lee S.E."/>
            <person name="Jeon J."/>
            <person name="Kim H."/>
            <person name="Choi G."/>
            <person name="Song H."/>
            <person name="Lee J."/>
            <person name="Lee S.-C."/>
            <person name="Kwon J.-K."/>
            <person name="Lee H.-Y."/>
            <person name="Koo N."/>
            <person name="Hong Y."/>
            <person name="Kim R.W."/>
            <person name="Kang W.-H."/>
            <person name="Huh J.H."/>
            <person name="Kang B.-C."/>
            <person name="Yang T.-J."/>
            <person name="Lee Y.-H."/>
            <person name="Bennetzen J.L."/>
            <person name="Choi D."/>
        </authorList>
    </citation>
    <scope>NUCLEOTIDE SEQUENCE [LARGE SCALE GENOMIC DNA]</scope>
    <source>
        <strain evidence="2">cv. PBC81</strain>
    </source>
</reference>
<dbReference type="EMBL" id="MLFT02000006">
    <property type="protein sequence ID" value="PHT45447.1"/>
    <property type="molecule type" value="Genomic_DNA"/>
</dbReference>
<protein>
    <submittedName>
        <fullName evidence="1">Uncharacterized protein</fullName>
    </submittedName>
</protein>
<proteinExistence type="predicted"/>